<accession>A0ABQ3R4R4</accession>
<evidence type="ECO:0000313" key="1">
    <source>
        <dbReference type="EMBL" id="GHI50862.1"/>
    </source>
</evidence>
<gene>
    <name evidence="1" type="ORF">Srubr_07080</name>
</gene>
<name>A0ABQ3R4R4_STRRR</name>
<dbReference type="Proteomes" id="UP000646738">
    <property type="component" value="Unassembled WGS sequence"/>
</dbReference>
<organism evidence="1 2">
    <name type="scientific">Streptomyces rubradiris</name>
    <name type="common">Streptomyces achromogenes subsp. rubradiris</name>
    <dbReference type="NCBI Taxonomy" id="285531"/>
    <lineage>
        <taxon>Bacteria</taxon>
        <taxon>Bacillati</taxon>
        <taxon>Actinomycetota</taxon>
        <taxon>Actinomycetes</taxon>
        <taxon>Kitasatosporales</taxon>
        <taxon>Streptomycetaceae</taxon>
        <taxon>Streptomyces</taxon>
    </lineage>
</organism>
<dbReference type="EMBL" id="BNEA01000001">
    <property type="protein sequence ID" value="GHI50862.1"/>
    <property type="molecule type" value="Genomic_DNA"/>
</dbReference>
<protein>
    <submittedName>
        <fullName evidence="1">Uncharacterized protein</fullName>
    </submittedName>
</protein>
<evidence type="ECO:0000313" key="2">
    <source>
        <dbReference type="Proteomes" id="UP000646738"/>
    </source>
</evidence>
<dbReference type="RefSeq" id="WP_229926602.1">
    <property type="nucleotide sequence ID" value="NZ_BNCB01000005.1"/>
</dbReference>
<comment type="caution">
    <text evidence="1">The sequence shown here is derived from an EMBL/GenBank/DDBJ whole genome shotgun (WGS) entry which is preliminary data.</text>
</comment>
<sequence length="180" mass="19700">MGWAAVRVGVGSRFSYDGQIVEVVELASTQAGGEVVLKDGRGRLLRLAVKELLLSDRAHIMLDGPGPQETAAVVLARLDAGERELVLERAAHVREVLTGFHSGSEELPVVGSPAPPARRASRWRVGTRRRRPSWGWPRAWSSGGRLPCRERRQMAAELEARLVLRLPRSPPAAGRRLPAL</sequence>
<keyword evidence="2" id="KW-1185">Reference proteome</keyword>
<reference evidence="2" key="1">
    <citation type="submission" date="2023-07" db="EMBL/GenBank/DDBJ databases">
        <title>Whole genome shotgun sequence of Streptomyces achromogenes subsp. rubradiris NBRC 14000.</title>
        <authorList>
            <person name="Komaki H."/>
            <person name="Tamura T."/>
        </authorList>
    </citation>
    <scope>NUCLEOTIDE SEQUENCE [LARGE SCALE GENOMIC DNA]</scope>
    <source>
        <strain evidence="2">NBRC 14000</strain>
    </source>
</reference>
<proteinExistence type="predicted"/>